<dbReference type="InterPro" id="IPR001017">
    <property type="entry name" value="DH_E1"/>
</dbReference>
<organism evidence="6 7">
    <name type="scientific">Pseudohongiella spirulinae</name>
    <dbReference type="NCBI Taxonomy" id="1249552"/>
    <lineage>
        <taxon>Bacteria</taxon>
        <taxon>Pseudomonadati</taxon>
        <taxon>Pseudomonadota</taxon>
        <taxon>Gammaproteobacteria</taxon>
        <taxon>Pseudomonadales</taxon>
        <taxon>Pseudohongiellaceae</taxon>
        <taxon>Pseudohongiella</taxon>
    </lineage>
</organism>
<dbReference type="NCBIfam" id="TIGR03181">
    <property type="entry name" value="PDH_E1_alph_x"/>
    <property type="match status" value="1"/>
</dbReference>
<dbReference type="CDD" id="cd02000">
    <property type="entry name" value="TPP_E1_PDC_ADC_BCADC"/>
    <property type="match status" value="1"/>
</dbReference>
<dbReference type="GO" id="GO:0004739">
    <property type="term" value="F:pyruvate dehydrogenase (acetyl-transferring) activity"/>
    <property type="evidence" value="ECO:0007669"/>
    <property type="project" value="UniProtKB-UniRule"/>
</dbReference>
<keyword evidence="3 4" id="KW-0786">Thiamine pyrophosphate</keyword>
<dbReference type="SUPFAM" id="SSF52518">
    <property type="entry name" value="Thiamin diphosphate-binding fold (THDP-binding)"/>
    <property type="match status" value="1"/>
</dbReference>
<evidence type="ECO:0000313" key="7">
    <source>
        <dbReference type="Proteomes" id="UP000065641"/>
    </source>
</evidence>
<keyword evidence="4 6" id="KW-0670">Pyruvate</keyword>
<keyword evidence="7" id="KW-1185">Reference proteome</keyword>
<keyword evidence="2 4" id="KW-0560">Oxidoreductase</keyword>
<evidence type="ECO:0000256" key="3">
    <source>
        <dbReference type="ARBA" id="ARBA00023052"/>
    </source>
</evidence>
<proteinExistence type="predicted"/>
<dbReference type="EC" id="1.2.4.1" evidence="4"/>
<dbReference type="Proteomes" id="UP000065641">
    <property type="component" value="Chromosome"/>
</dbReference>
<evidence type="ECO:0000259" key="5">
    <source>
        <dbReference type="Pfam" id="PF00676"/>
    </source>
</evidence>
<evidence type="ECO:0000256" key="2">
    <source>
        <dbReference type="ARBA" id="ARBA00023002"/>
    </source>
</evidence>
<comment type="subunit">
    <text evidence="4">Heterodimer of an alpha and a beta chain.</text>
</comment>
<dbReference type="PANTHER" id="PTHR43380">
    <property type="entry name" value="2-OXOISOVALERATE DEHYDROGENASE SUBUNIT ALPHA, MITOCHONDRIAL"/>
    <property type="match status" value="1"/>
</dbReference>
<dbReference type="Gene3D" id="3.40.50.970">
    <property type="match status" value="1"/>
</dbReference>
<comment type="function">
    <text evidence="4">The pyruvate dehydrogenase complex catalyzes the overall conversion of pyruvate to acetyl-CoA and CO(2). It contains multiple copies of three enzymatic components: pyruvate dehydrogenase (E1), dihydrolipoamide acetyltransferase (E2) and lipoamide dehydrogenase (E3).</text>
</comment>
<dbReference type="PATRIC" id="fig|1249552.3.peg.844"/>
<name>A0A0S2KB05_9GAMM</name>
<dbReference type="OrthoDB" id="9766715at2"/>
<evidence type="ECO:0000256" key="4">
    <source>
        <dbReference type="RuleBase" id="RU366007"/>
    </source>
</evidence>
<dbReference type="AlphaFoldDB" id="A0A0S2KB05"/>
<dbReference type="EMBL" id="CP013189">
    <property type="protein sequence ID" value="ALO45511.1"/>
    <property type="molecule type" value="Genomic_DNA"/>
</dbReference>
<feature type="domain" description="Dehydrogenase E1 component" evidence="5">
    <location>
        <begin position="14"/>
        <end position="295"/>
    </location>
</feature>
<comment type="catalytic activity">
    <reaction evidence="4">
        <text>N(6)-[(R)-lipoyl]-L-lysyl-[protein] + pyruvate + H(+) = N(6)-[(R)-S(8)-acetyldihydrolipoyl]-L-lysyl-[protein] + CO2</text>
        <dbReference type="Rhea" id="RHEA:19189"/>
        <dbReference type="Rhea" id="RHEA-COMP:10474"/>
        <dbReference type="Rhea" id="RHEA-COMP:10478"/>
        <dbReference type="ChEBI" id="CHEBI:15361"/>
        <dbReference type="ChEBI" id="CHEBI:15378"/>
        <dbReference type="ChEBI" id="CHEBI:16526"/>
        <dbReference type="ChEBI" id="CHEBI:83099"/>
        <dbReference type="ChEBI" id="CHEBI:83111"/>
        <dbReference type="EC" id="1.2.4.1"/>
    </reaction>
</comment>
<sequence>MSRQHDFDWLRLAYRHMVTIRALDKKAVALQRTGQMRTYPSSLGQEAVGIGIGMAMQDKDVYAPYYRDQATLYLRGVRLSQILQLWGGDERGHLFEGPAARDLPICVPIATQLTQAAGVAVALKSRHEKQAVVTSCGDGATSRGDFYEALNLAGLWQLPLVTVINNNQWAISVPRHLQTGTETLSQKAVAAGIEGIQVDGNDVAAVHDAVSAALEKARSGKGATLIEAVTYRLGDHTTADDATRYRDKQQVSDAWQNEPIKRLQTWLHDNNEWSAGQEQALQKEVQQLIEKAVTDYLAAEAQPVDEFLQFQYEKMTPALLEQQALIKARSEQGRDNS</sequence>
<dbReference type="Pfam" id="PF00676">
    <property type="entry name" value="E1_dh"/>
    <property type="match status" value="1"/>
</dbReference>
<evidence type="ECO:0000313" key="6">
    <source>
        <dbReference type="EMBL" id="ALO45511.1"/>
    </source>
</evidence>
<evidence type="ECO:0000256" key="1">
    <source>
        <dbReference type="ARBA" id="ARBA00001964"/>
    </source>
</evidence>
<dbReference type="STRING" id="1249552.PS2015_839"/>
<reference evidence="6 7" key="1">
    <citation type="submission" date="2015-11" db="EMBL/GenBank/DDBJ databases">
        <authorList>
            <person name="Zhang Y."/>
            <person name="Guo Z."/>
        </authorList>
    </citation>
    <scope>NUCLEOTIDE SEQUENCE [LARGE SCALE GENOMIC DNA]</scope>
    <source>
        <strain evidence="6 7">KCTC 32221</strain>
    </source>
</reference>
<dbReference type="InterPro" id="IPR017596">
    <property type="entry name" value="PdhA/BkdA"/>
</dbReference>
<dbReference type="GO" id="GO:0009083">
    <property type="term" value="P:branched-chain amino acid catabolic process"/>
    <property type="evidence" value="ECO:0007669"/>
    <property type="project" value="TreeGrafter"/>
</dbReference>
<dbReference type="RefSeq" id="WP_058021045.1">
    <property type="nucleotide sequence ID" value="NZ_CP013189.1"/>
</dbReference>
<protein>
    <recommendedName>
        <fullName evidence="4">Pyruvate dehydrogenase E1 component subunit alpha</fullName>
        <ecNumber evidence="4">1.2.4.1</ecNumber>
    </recommendedName>
</protein>
<dbReference type="KEGG" id="pspi:PS2015_839"/>
<dbReference type="InterPro" id="IPR050771">
    <property type="entry name" value="Alpha-ketoacid_DH_E1_comp"/>
</dbReference>
<gene>
    <name evidence="6" type="ORF">PS2015_839</name>
</gene>
<comment type="cofactor">
    <cofactor evidence="1 4">
        <name>thiamine diphosphate</name>
        <dbReference type="ChEBI" id="CHEBI:58937"/>
    </cofactor>
</comment>
<dbReference type="InterPro" id="IPR029061">
    <property type="entry name" value="THDP-binding"/>
</dbReference>
<accession>A0A0S2KB05</accession>
<dbReference type="PANTHER" id="PTHR43380:SF1">
    <property type="entry name" value="2-OXOISOVALERATE DEHYDROGENASE SUBUNIT ALPHA, MITOCHONDRIAL"/>
    <property type="match status" value="1"/>
</dbReference>